<dbReference type="Pfam" id="PF00271">
    <property type="entry name" value="Helicase_C"/>
    <property type="match status" value="1"/>
</dbReference>
<dbReference type="PROSITE" id="PS51192">
    <property type="entry name" value="HELICASE_ATP_BIND_1"/>
    <property type="match status" value="1"/>
</dbReference>
<keyword evidence="1" id="KW-0378">Hydrolase</keyword>
<dbReference type="PROSITE" id="PS51194">
    <property type="entry name" value="HELICASE_CTER"/>
    <property type="match status" value="1"/>
</dbReference>
<dbReference type="GO" id="GO:0004386">
    <property type="term" value="F:helicase activity"/>
    <property type="evidence" value="ECO:0007669"/>
    <property type="project" value="UniProtKB-KW"/>
</dbReference>
<evidence type="ECO:0000259" key="3">
    <source>
        <dbReference type="PROSITE" id="PS51194"/>
    </source>
</evidence>
<sequence>MSQPDTKLSYDQLHHHICSEAWTTSFDPTTLMMAKKWLRKCQLDELQLESLETGDLELTATLTDPLDKIEQSIASFWLESGQVMQDCSCSCDVQSNCAHAAVLMSYLSKGQRLRQLMEKNAVETTADEQVDSQAMQSWLDELQKQSASNAPAQQLEKPASKANECILYLIQPDEHKPCRAALHLFHGSYNKNGQLSQKFAAAQNLPSLADSADENILHLLSQLKPVHDDSLENSSWMISGPYWNSLLAQLIKTNRLVIKADKLSPLAIGQRRDVSLSWHEENQSLQPVAQTQPASQHFLYTDKVYYIDTQQSELGLIESSQPAELIHAWLNGPSIPLDSADELIAESESRGLTATLPELPAAASHQKKNLIDPSAAQFHLRVERRPQTAKHLPEIYALAGVRYGEHTSALTASQNMKALRIKTAEGVQHIARDHQAEISALQQLQQAGLHPGLDKSNPFWAPEIDAPNELTDTVFWTSFRHQIAPQLERAGWHITYAHNVGNKPLVFKSTGWKAEIVEEGRGWFTLSAGFEIEGEQFDIQPILAALLENNFLERTKDQPAGQEFLCFLPDGRAVALPVGRFRKILTTLEMLLEFQFPDKPIKIQKLEAAALADDDELELEVPAEVADLATQIASLDAIPDIQAPRGLDATLRPYQLEGFRWMTFLSRQQLCGILADDMGLGKTLQTIAYILSEKENGHSCGLPNLVLAPTSVVQNWQREAAKFAPDLEVLILQGADRHQRFKQMGQADIVMSSYALLARDLEYFIPQKFHAIILDEAQHIKNPQAKVSQALLELDSNHRLCLSGTPIENHLGELWSLMRFLTPGLLGSQEKFNESYRKNIEAGSQSHSDALNRKVGPLILRRTKDEVATELPPKTEIVHSIALNPAQKDLYETVRSTMDKKVRRAIAMAGGGESQIVFLAALLKLRQICCHPDLIAESHEPLQSEKFNYLADLLATLKAENRKVLLFSQFTSMLDLIEAHVIEQNMSYLKLTGGTKNRHELVDIFQRGETDIFLISLKAGGTGLTLTAADTVIHYDPWWNPASENQATDRAYRIGQDKPVFVHKLICAGTVEERIQQMQGKKNTLANNLLDGATKHIQLTADTMQSLLSE</sequence>
<keyword evidence="4" id="KW-0547">Nucleotide-binding</keyword>
<reference evidence="4" key="1">
    <citation type="submission" date="2021-01" db="EMBL/GenBank/DDBJ databases">
        <title>Modified the classification status of verrucomicrobia.</title>
        <authorList>
            <person name="Feng X."/>
        </authorList>
    </citation>
    <scope>NUCLEOTIDE SEQUENCE</scope>
    <source>
        <strain evidence="4">_KCTC 22039</strain>
    </source>
</reference>
<feature type="domain" description="Helicase C-terminal" evidence="3">
    <location>
        <begin position="949"/>
        <end position="1108"/>
    </location>
</feature>
<dbReference type="InterPro" id="IPR038718">
    <property type="entry name" value="SNF2-like_sf"/>
</dbReference>
<dbReference type="RefSeq" id="WP_200311266.1">
    <property type="nucleotide sequence ID" value="NZ_JAENIM010000039.1"/>
</dbReference>
<accession>A0A8J7MG95</accession>
<name>A0A8J7MG95_9BACT</name>
<protein>
    <submittedName>
        <fullName evidence="4">DEAD/DEAH box helicase</fullName>
    </submittedName>
</protein>
<keyword evidence="5" id="KW-1185">Reference proteome</keyword>
<dbReference type="SMART" id="SM00490">
    <property type="entry name" value="HELICc"/>
    <property type="match status" value="1"/>
</dbReference>
<dbReference type="AlphaFoldDB" id="A0A8J7MG95"/>
<dbReference type="PANTHER" id="PTHR10799">
    <property type="entry name" value="SNF2/RAD54 HELICASE FAMILY"/>
    <property type="match status" value="1"/>
</dbReference>
<organism evidence="4 5">
    <name type="scientific">Persicirhabdus sediminis</name>
    <dbReference type="NCBI Taxonomy" id="454144"/>
    <lineage>
        <taxon>Bacteria</taxon>
        <taxon>Pseudomonadati</taxon>
        <taxon>Verrucomicrobiota</taxon>
        <taxon>Verrucomicrobiia</taxon>
        <taxon>Verrucomicrobiales</taxon>
        <taxon>Verrucomicrobiaceae</taxon>
        <taxon>Persicirhabdus</taxon>
    </lineage>
</organism>
<dbReference type="Proteomes" id="UP000624703">
    <property type="component" value="Unassembled WGS sequence"/>
</dbReference>
<dbReference type="GO" id="GO:0016787">
    <property type="term" value="F:hydrolase activity"/>
    <property type="evidence" value="ECO:0007669"/>
    <property type="project" value="UniProtKB-KW"/>
</dbReference>
<dbReference type="GO" id="GO:0005524">
    <property type="term" value="F:ATP binding"/>
    <property type="evidence" value="ECO:0007669"/>
    <property type="project" value="InterPro"/>
</dbReference>
<dbReference type="CDD" id="cd18793">
    <property type="entry name" value="SF2_C_SNF"/>
    <property type="match status" value="1"/>
</dbReference>
<feature type="domain" description="Helicase ATP-binding" evidence="2">
    <location>
        <begin position="663"/>
        <end position="824"/>
    </location>
</feature>
<keyword evidence="4" id="KW-0347">Helicase</keyword>
<dbReference type="Gene3D" id="3.40.50.10810">
    <property type="entry name" value="Tandem AAA-ATPase domain"/>
    <property type="match status" value="1"/>
</dbReference>
<dbReference type="Gene3D" id="3.40.50.300">
    <property type="entry name" value="P-loop containing nucleotide triphosphate hydrolases"/>
    <property type="match status" value="1"/>
</dbReference>
<comment type="caution">
    <text evidence="4">The sequence shown here is derived from an EMBL/GenBank/DDBJ whole genome shotgun (WGS) entry which is preliminary data.</text>
</comment>
<proteinExistence type="predicted"/>
<dbReference type="InterPro" id="IPR049730">
    <property type="entry name" value="SNF2/RAD54-like_C"/>
</dbReference>
<dbReference type="SMART" id="SM00487">
    <property type="entry name" value="DEXDc"/>
    <property type="match status" value="1"/>
</dbReference>
<dbReference type="Pfam" id="PF00176">
    <property type="entry name" value="SNF2-rel_dom"/>
    <property type="match status" value="1"/>
</dbReference>
<dbReference type="InterPro" id="IPR001650">
    <property type="entry name" value="Helicase_C-like"/>
</dbReference>
<evidence type="ECO:0000313" key="4">
    <source>
        <dbReference type="EMBL" id="MBK1791254.1"/>
    </source>
</evidence>
<dbReference type="InterPro" id="IPR000330">
    <property type="entry name" value="SNF2_N"/>
</dbReference>
<evidence type="ECO:0000313" key="5">
    <source>
        <dbReference type="Proteomes" id="UP000624703"/>
    </source>
</evidence>
<dbReference type="EMBL" id="JAENIM010000039">
    <property type="protein sequence ID" value="MBK1791254.1"/>
    <property type="molecule type" value="Genomic_DNA"/>
</dbReference>
<dbReference type="CDD" id="cd18012">
    <property type="entry name" value="DEXQc_arch_SWI2_SNF2"/>
    <property type="match status" value="1"/>
</dbReference>
<evidence type="ECO:0000259" key="2">
    <source>
        <dbReference type="PROSITE" id="PS51192"/>
    </source>
</evidence>
<gene>
    <name evidence="4" type="ORF">JIN82_08825</name>
</gene>
<dbReference type="InterPro" id="IPR027417">
    <property type="entry name" value="P-loop_NTPase"/>
</dbReference>
<evidence type="ECO:0000256" key="1">
    <source>
        <dbReference type="ARBA" id="ARBA00022801"/>
    </source>
</evidence>
<dbReference type="InterPro" id="IPR014001">
    <property type="entry name" value="Helicase_ATP-bd"/>
</dbReference>
<dbReference type="SUPFAM" id="SSF52540">
    <property type="entry name" value="P-loop containing nucleoside triphosphate hydrolases"/>
    <property type="match status" value="2"/>
</dbReference>
<keyword evidence="4" id="KW-0067">ATP-binding</keyword>